<evidence type="ECO:0000259" key="7">
    <source>
        <dbReference type="PROSITE" id="PS50801"/>
    </source>
</evidence>
<keyword evidence="3 6" id="KW-1133">Transmembrane helix</keyword>
<comment type="caution">
    <text evidence="8">The sequence shown here is derived from an EMBL/GenBank/DDBJ whole genome shotgun (WGS) entry which is preliminary data.</text>
</comment>
<feature type="transmembrane region" description="Helical" evidence="6">
    <location>
        <begin position="431"/>
        <end position="452"/>
    </location>
</feature>
<name>A0A267EJR1_9PLAT</name>
<gene>
    <name evidence="8" type="ORF">BOX15_Mlig000646g1</name>
</gene>
<feature type="transmembrane region" description="Helical" evidence="6">
    <location>
        <begin position="258"/>
        <end position="274"/>
    </location>
</feature>
<dbReference type="InterPro" id="IPR002645">
    <property type="entry name" value="STAS_dom"/>
</dbReference>
<dbReference type="PROSITE" id="PS50801">
    <property type="entry name" value="STAS"/>
    <property type="match status" value="1"/>
</dbReference>
<feature type="transmembrane region" description="Helical" evidence="6">
    <location>
        <begin position="618"/>
        <end position="647"/>
    </location>
</feature>
<feature type="region of interest" description="Disordered" evidence="5">
    <location>
        <begin position="865"/>
        <end position="899"/>
    </location>
</feature>
<evidence type="ECO:0000256" key="6">
    <source>
        <dbReference type="SAM" id="Phobius"/>
    </source>
</evidence>
<accession>A0A267EJR1</accession>
<dbReference type="NCBIfam" id="TIGR00815">
    <property type="entry name" value="sulP"/>
    <property type="match status" value="1"/>
</dbReference>
<dbReference type="InterPro" id="IPR036513">
    <property type="entry name" value="STAS_dom_sf"/>
</dbReference>
<dbReference type="GO" id="GO:0016020">
    <property type="term" value="C:membrane"/>
    <property type="evidence" value="ECO:0007669"/>
    <property type="project" value="UniProtKB-SubCell"/>
</dbReference>
<evidence type="ECO:0000256" key="5">
    <source>
        <dbReference type="SAM" id="MobiDB-lite"/>
    </source>
</evidence>
<evidence type="ECO:0000256" key="1">
    <source>
        <dbReference type="ARBA" id="ARBA00004141"/>
    </source>
</evidence>
<dbReference type="SUPFAM" id="SSF52091">
    <property type="entry name" value="SpoIIaa-like"/>
    <property type="match status" value="1"/>
</dbReference>
<keyword evidence="4 6" id="KW-0472">Membrane</keyword>
<evidence type="ECO:0000256" key="3">
    <source>
        <dbReference type="ARBA" id="ARBA00022989"/>
    </source>
</evidence>
<evidence type="ECO:0000313" key="9">
    <source>
        <dbReference type="Proteomes" id="UP000215902"/>
    </source>
</evidence>
<dbReference type="GO" id="GO:0008271">
    <property type="term" value="F:secondary active sulfate transmembrane transporter activity"/>
    <property type="evidence" value="ECO:0007669"/>
    <property type="project" value="InterPro"/>
</dbReference>
<dbReference type="EMBL" id="NIVC01002079">
    <property type="protein sequence ID" value="PAA61012.1"/>
    <property type="molecule type" value="Genomic_DNA"/>
</dbReference>
<evidence type="ECO:0000256" key="2">
    <source>
        <dbReference type="ARBA" id="ARBA00022692"/>
    </source>
</evidence>
<dbReference type="PROSITE" id="PS01130">
    <property type="entry name" value="SLC26A"/>
    <property type="match status" value="1"/>
</dbReference>
<dbReference type="InterPro" id="IPR018045">
    <property type="entry name" value="S04_transporter_CS"/>
</dbReference>
<feature type="transmembrane region" description="Helical" evidence="6">
    <location>
        <begin position="557"/>
        <end position="574"/>
    </location>
</feature>
<evidence type="ECO:0000256" key="4">
    <source>
        <dbReference type="ARBA" id="ARBA00023136"/>
    </source>
</evidence>
<keyword evidence="9" id="KW-1185">Reference proteome</keyword>
<proteinExistence type="predicted"/>
<dbReference type="InterPro" id="IPR011547">
    <property type="entry name" value="SLC26A/SulP_dom"/>
</dbReference>
<keyword evidence="2 6" id="KW-0812">Transmembrane</keyword>
<dbReference type="AlphaFoldDB" id="A0A267EJR1"/>
<feature type="domain" description="STAS" evidence="7">
    <location>
        <begin position="671"/>
        <end position="839"/>
    </location>
</feature>
<dbReference type="Pfam" id="PF00916">
    <property type="entry name" value="Sulfate_transp"/>
    <property type="match status" value="1"/>
</dbReference>
<evidence type="ECO:0000313" key="8">
    <source>
        <dbReference type="EMBL" id="PAA61012.1"/>
    </source>
</evidence>
<dbReference type="CDD" id="cd07042">
    <property type="entry name" value="STAS_SulP_like_sulfate_transporter"/>
    <property type="match status" value="1"/>
</dbReference>
<feature type="transmembrane region" description="Helical" evidence="6">
    <location>
        <begin position="320"/>
        <end position="344"/>
    </location>
</feature>
<dbReference type="Gene3D" id="3.30.750.24">
    <property type="entry name" value="STAS domain"/>
    <property type="match status" value="1"/>
</dbReference>
<comment type="subcellular location">
    <subcellularLocation>
        <location evidence="1">Membrane</location>
        <topology evidence="1">Multi-pass membrane protein</topology>
    </subcellularLocation>
</comment>
<feature type="transmembrane region" description="Helical" evidence="6">
    <location>
        <begin position="485"/>
        <end position="508"/>
    </location>
</feature>
<dbReference type="OrthoDB" id="288203at2759"/>
<dbReference type="Pfam" id="PF01740">
    <property type="entry name" value="STAS"/>
    <property type="match status" value="1"/>
</dbReference>
<reference evidence="8 9" key="1">
    <citation type="submission" date="2017-06" db="EMBL/GenBank/DDBJ databases">
        <title>A platform for efficient transgenesis in Macrostomum lignano, a flatworm model organism for stem cell research.</title>
        <authorList>
            <person name="Berezikov E."/>
        </authorList>
    </citation>
    <scope>NUCLEOTIDE SEQUENCE [LARGE SCALE GENOMIC DNA]</scope>
    <source>
        <strain evidence="8">DV1</strain>
        <tissue evidence="8">Whole organism</tissue>
    </source>
</reference>
<feature type="transmembrane region" description="Helical" evidence="6">
    <location>
        <begin position="520"/>
        <end position="537"/>
    </location>
</feature>
<dbReference type="Proteomes" id="UP000215902">
    <property type="component" value="Unassembled WGS sequence"/>
</dbReference>
<sequence length="899" mass="97980">MENQSAAAAVADQEDRTKKFCKKSAADSANQCSSDSREMSAKKVDYTALVGAADSAPAQTAEAGETISSAAPAFLMASPPSQHQHQHQHQHQRLAELVPAGEAGAVIEGDDIELFAADDDDDDSLAPSDAETERSVRVLRPVSTQQQFDDRHGGRLVRRPLLHRLRDRLKSAKTGCPPDRGRLCGALVQLLPFLGIMREYNLREWLLPDLISGLTVGIMHIPQGMAYAFLAELPPYLGLYTSFFPPLIYFFFGTSRQISMGTLAIVSLLIGSLVRKNLPAVAMQVTPAGDNVTAEAFIVNATSMAADQSWGSDPLIRSRVSLACATCLCVGLIQLLMGILRLGFLTRYLSDPLISGFTMGVAVHVFSSQIKYVLGISVPGRNGLASLPLHYYDLACNIGQTNFVTLGIAAFAVVILYVTKEFVNPRVRKKIKAPLPTELIIVTLGTVISYAFDLKKNYNVKIVGTIPTGIPPPEFPDLSVLQPSMAVEIITVAIIAFSVCVSLAKIFGKKYNYEVAPSQELIAYGICNTVGAFFHCWPAGSSLSRSAVQDSMGGKTQVAALVSSTLLLLVLLFVGKYFETVPNCCLSAIILVAIKGMLEQVKEAPILWRLSPYDFWTWIVTCLGVVLLSVDYGLIMGLAFSVFSIIVRTQSPTSSILGRITGTDLYKNVHAYDDIEEVAGLKIFRFEGSLYFACAENFRESLYRKTGVNPRRIVQQRRRLGEKYARVTATSDASTATVKRTFTRMSESEKAEAAKAVGLDWPRVPVQHVILDASTWGYIDYVGVRALSQAIQEYRDIGVAVYIANPKCGIRACLERSDFYEKNRYDIIYVSVHDAVLAAQFDQRAALRKSEQQLLSASSAAIKVSSPTDGETSAAAQLRKRAEANGAEQDDSAKAVTKV</sequence>
<dbReference type="PANTHER" id="PTHR11814">
    <property type="entry name" value="SULFATE TRANSPORTER"/>
    <property type="match status" value="1"/>
</dbReference>
<feature type="region of interest" description="Disordered" evidence="5">
    <location>
        <begin position="1"/>
        <end position="40"/>
    </location>
</feature>
<feature type="compositionally biased region" description="Polar residues" evidence="5">
    <location>
        <begin position="865"/>
        <end position="875"/>
    </location>
</feature>
<protein>
    <recommendedName>
        <fullName evidence="7">STAS domain-containing protein</fullName>
    </recommendedName>
</protein>
<feature type="transmembrane region" description="Helical" evidence="6">
    <location>
        <begin position="398"/>
        <end position="419"/>
    </location>
</feature>
<dbReference type="STRING" id="282301.A0A267EJR1"/>
<organism evidence="8 9">
    <name type="scientific">Macrostomum lignano</name>
    <dbReference type="NCBI Taxonomy" id="282301"/>
    <lineage>
        <taxon>Eukaryota</taxon>
        <taxon>Metazoa</taxon>
        <taxon>Spiralia</taxon>
        <taxon>Lophotrochozoa</taxon>
        <taxon>Platyhelminthes</taxon>
        <taxon>Rhabditophora</taxon>
        <taxon>Macrostomorpha</taxon>
        <taxon>Macrostomida</taxon>
        <taxon>Macrostomidae</taxon>
        <taxon>Macrostomum</taxon>
    </lineage>
</organism>
<dbReference type="InterPro" id="IPR001902">
    <property type="entry name" value="SLC26A/SulP_fam"/>
</dbReference>